<proteinExistence type="predicted"/>
<keyword evidence="3" id="KW-1185">Reference proteome</keyword>
<name>A0AAV5L9Y1_9ROSI</name>
<dbReference type="EMBL" id="BPVZ01000101">
    <property type="protein sequence ID" value="GKV33567.1"/>
    <property type="molecule type" value="Genomic_DNA"/>
</dbReference>
<feature type="compositionally biased region" description="Polar residues" evidence="1">
    <location>
        <begin position="160"/>
        <end position="181"/>
    </location>
</feature>
<evidence type="ECO:0000256" key="1">
    <source>
        <dbReference type="SAM" id="MobiDB-lite"/>
    </source>
</evidence>
<feature type="region of interest" description="Disordered" evidence="1">
    <location>
        <begin position="160"/>
        <end position="188"/>
    </location>
</feature>
<evidence type="ECO:0000313" key="3">
    <source>
        <dbReference type="Proteomes" id="UP001054252"/>
    </source>
</evidence>
<dbReference type="Proteomes" id="UP001054252">
    <property type="component" value="Unassembled WGS sequence"/>
</dbReference>
<reference evidence="2 3" key="1">
    <citation type="journal article" date="2021" name="Commun. Biol.">
        <title>The genome of Shorea leprosula (Dipterocarpaceae) highlights the ecological relevance of drought in aseasonal tropical rainforests.</title>
        <authorList>
            <person name="Ng K.K.S."/>
            <person name="Kobayashi M.J."/>
            <person name="Fawcett J.A."/>
            <person name="Hatakeyama M."/>
            <person name="Paape T."/>
            <person name="Ng C.H."/>
            <person name="Ang C.C."/>
            <person name="Tnah L.H."/>
            <person name="Lee C.T."/>
            <person name="Nishiyama T."/>
            <person name="Sese J."/>
            <person name="O'Brien M.J."/>
            <person name="Copetti D."/>
            <person name="Mohd Noor M.I."/>
            <person name="Ong R.C."/>
            <person name="Putra M."/>
            <person name="Sireger I.Z."/>
            <person name="Indrioko S."/>
            <person name="Kosugi Y."/>
            <person name="Izuno A."/>
            <person name="Isagi Y."/>
            <person name="Lee S.L."/>
            <person name="Shimizu K.K."/>
        </authorList>
    </citation>
    <scope>NUCLEOTIDE SEQUENCE [LARGE SCALE GENOMIC DNA]</scope>
    <source>
        <strain evidence="2">214</strain>
    </source>
</reference>
<dbReference type="AlphaFoldDB" id="A0AAV5L9Y1"/>
<protein>
    <submittedName>
        <fullName evidence="2">Uncharacterized protein</fullName>
    </submittedName>
</protein>
<dbReference type="PANTHER" id="PTHR47206:SF1">
    <property type="entry name" value="HOMEODOMAIN-LIKE SUPERFAMILY PROTEIN"/>
    <property type="match status" value="1"/>
</dbReference>
<evidence type="ECO:0000313" key="2">
    <source>
        <dbReference type="EMBL" id="GKV33567.1"/>
    </source>
</evidence>
<sequence>MKSQITLNKPSAKSFPTPVSILDVTTGAAGAHIGNPETAASLFKPAKANNAIYVMSSGGSSIKPHVPGGAFSQQEVHPKAASVRAGQSVEPLSTSSYVMSAPHSSVKSLSPLVKNTPPASASSLNISSQQCNAIASGPAAECQPKQELEATKVIKGPNLISGSGSLSKERVQQNGKCTSTDDLGEGVKGQKANLEPKVKNMNIAQHPNENLMADDNPVDVTACATEKNQNAYQLDIAEHPNKK</sequence>
<organism evidence="2 3">
    <name type="scientific">Rubroshorea leprosula</name>
    <dbReference type="NCBI Taxonomy" id="152421"/>
    <lineage>
        <taxon>Eukaryota</taxon>
        <taxon>Viridiplantae</taxon>
        <taxon>Streptophyta</taxon>
        <taxon>Embryophyta</taxon>
        <taxon>Tracheophyta</taxon>
        <taxon>Spermatophyta</taxon>
        <taxon>Magnoliopsida</taxon>
        <taxon>eudicotyledons</taxon>
        <taxon>Gunneridae</taxon>
        <taxon>Pentapetalae</taxon>
        <taxon>rosids</taxon>
        <taxon>malvids</taxon>
        <taxon>Malvales</taxon>
        <taxon>Dipterocarpaceae</taxon>
        <taxon>Rubroshorea</taxon>
    </lineage>
</organism>
<dbReference type="PANTHER" id="PTHR47206">
    <property type="entry name" value="HOMEODOMAIN-LIKE SUPERFAMILY PROTEIN"/>
    <property type="match status" value="1"/>
</dbReference>
<accession>A0AAV5L9Y1</accession>
<comment type="caution">
    <text evidence="2">The sequence shown here is derived from an EMBL/GenBank/DDBJ whole genome shotgun (WGS) entry which is preliminary data.</text>
</comment>
<gene>
    <name evidence="2" type="ORF">SLEP1_g42059</name>
</gene>